<comment type="similarity">
    <text evidence="7">Belongs to the metallo-dependent hydrolases superfamily. HutI family.</text>
</comment>
<evidence type="ECO:0000256" key="7">
    <source>
        <dbReference type="HAMAP-Rule" id="MF_00372"/>
    </source>
</evidence>
<dbReference type="SUPFAM" id="SSF51338">
    <property type="entry name" value="Composite domain of metallo-dependent hydrolases"/>
    <property type="match status" value="1"/>
</dbReference>
<keyword evidence="2 7" id="KW-0479">Metal-binding</keyword>
<evidence type="ECO:0000256" key="5">
    <source>
        <dbReference type="ARBA" id="ARBA00022833"/>
    </source>
</evidence>
<feature type="binding site" evidence="7">
    <location>
        <position position="148"/>
    </location>
    <ligand>
        <name>4-imidazolone-5-propanoate</name>
        <dbReference type="ChEBI" id="CHEBI:77893"/>
    </ligand>
</feature>
<feature type="binding site" evidence="7">
    <location>
        <position position="323"/>
    </location>
    <ligand>
        <name>N-formimidoyl-L-glutamate</name>
        <dbReference type="ChEBI" id="CHEBI:58928"/>
    </ligand>
</feature>
<dbReference type="SUPFAM" id="SSF51556">
    <property type="entry name" value="Metallo-dependent hydrolases"/>
    <property type="match status" value="1"/>
</dbReference>
<keyword evidence="3 7" id="KW-0378">Hydrolase</keyword>
<feature type="binding site" evidence="7">
    <location>
        <position position="148"/>
    </location>
    <ligand>
        <name>N-formimidoyl-L-glutamate</name>
        <dbReference type="ChEBI" id="CHEBI:58928"/>
    </ligand>
</feature>
<sequence length="412" mass="45124">MPNTEWDTLFINTRLATMVEHTSPYGATDADCLAIQNGRIAWIGTQDALPSFTRPSHCVEIDMEGRWMTPGLIDCHTHMVYGGNRAEEFEMALNGASYEEIAKKGGGIISTVNSTRRASEDDLLAASQSRLKESLRYGVTTLEIKSGYGLDLENEIKMLEVAKKLGEQNPVRVRKTFLGAHALPPEFAGDSDGYMDKVCKEMLPTIHALGLVDAVDAFCEKIAFSTEQVRSLFKAAEALKVPVKLHAEQLSNLQGAELAAHFKALSADHLEYLDERGVKAMADHGTVAVLLPGAFYFLRETKLPPLELLREHKVPIALATDCNPGSSPVISPTLVMNMSAIFFRMTPEEALAGFTRNAARALGLSHEIGTLEVGKQADLAVWDIDHPAELTNSIGNASLYKRYFNGTETPFN</sequence>
<reference evidence="9" key="2">
    <citation type="submission" date="2023-01" db="EMBL/GenBank/DDBJ databases">
        <title>Draft genome sequence of Sneathiella chinensis strain NBRC 103408.</title>
        <authorList>
            <person name="Sun Q."/>
            <person name="Mori K."/>
        </authorList>
    </citation>
    <scope>NUCLEOTIDE SEQUENCE</scope>
    <source>
        <strain evidence="9">NBRC 103408</strain>
    </source>
</reference>
<feature type="binding site" evidence="7">
    <location>
        <position position="181"/>
    </location>
    <ligand>
        <name>4-imidazolone-5-propanoate</name>
        <dbReference type="ChEBI" id="CHEBI:77893"/>
    </ligand>
</feature>
<comment type="catalytic activity">
    <reaction evidence="7">
        <text>4-imidazolone-5-propanoate + H2O = N-formimidoyl-L-glutamate</text>
        <dbReference type="Rhea" id="RHEA:23660"/>
        <dbReference type="ChEBI" id="CHEBI:15377"/>
        <dbReference type="ChEBI" id="CHEBI:58928"/>
        <dbReference type="ChEBI" id="CHEBI:77893"/>
        <dbReference type="EC" id="3.5.2.7"/>
    </reaction>
</comment>
<dbReference type="PANTHER" id="PTHR42752">
    <property type="entry name" value="IMIDAZOLONEPROPIONASE"/>
    <property type="match status" value="1"/>
</dbReference>
<dbReference type="HAMAP" id="MF_00372">
    <property type="entry name" value="HutI"/>
    <property type="match status" value="1"/>
</dbReference>
<feature type="binding site" evidence="7">
    <location>
        <position position="249"/>
    </location>
    <ligand>
        <name>4-imidazolone-5-propanoate</name>
        <dbReference type="ChEBI" id="CHEBI:77893"/>
    </ligand>
</feature>
<keyword evidence="6 7" id="KW-0408">Iron</keyword>
<feature type="binding site" evidence="7">
    <location>
        <position position="321"/>
    </location>
    <ligand>
        <name>Zn(2+)</name>
        <dbReference type="ChEBI" id="CHEBI:29105"/>
    </ligand>
</feature>
<evidence type="ECO:0000256" key="3">
    <source>
        <dbReference type="ARBA" id="ARBA00022801"/>
    </source>
</evidence>
<dbReference type="Pfam" id="PF01979">
    <property type="entry name" value="Amidohydro_1"/>
    <property type="match status" value="1"/>
</dbReference>
<feature type="binding site" evidence="7">
    <location>
        <position position="246"/>
    </location>
    <ligand>
        <name>Fe(3+)</name>
        <dbReference type="ChEBI" id="CHEBI:29034"/>
    </ligand>
</feature>
<evidence type="ECO:0000259" key="8">
    <source>
        <dbReference type="Pfam" id="PF01979"/>
    </source>
</evidence>
<feature type="binding site" evidence="7">
    <location>
        <position position="246"/>
    </location>
    <ligand>
        <name>Zn(2+)</name>
        <dbReference type="ChEBI" id="CHEBI:29105"/>
    </ligand>
</feature>
<comment type="caution">
    <text evidence="9">The sequence shown here is derived from an EMBL/GenBank/DDBJ whole genome shotgun (WGS) entry which is preliminary data.</text>
</comment>
<evidence type="ECO:0000256" key="6">
    <source>
        <dbReference type="ARBA" id="ARBA00023004"/>
    </source>
</evidence>
<reference evidence="9" key="1">
    <citation type="journal article" date="2014" name="Int. J. Syst. Evol. Microbiol.">
        <title>Complete genome of a new Firmicutes species belonging to the dominant human colonic microbiota ('Ruminococcus bicirculans') reveals two chromosomes and a selective capacity to utilize plant glucans.</title>
        <authorList>
            <consortium name="NISC Comparative Sequencing Program"/>
            <person name="Wegmann U."/>
            <person name="Louis P."/>
            <person name="Goesmann A."/>
            <person name="Henrissat B."/>
            <person name="Duncan S.H."/>
            <person name="Flint H.J."/>
        </authorList>
    </citation>
    <scope>NUCLEOTIDE SEQUENCE</scope>
    <source>
        <strain evidence="9">NBRC 103408</strain>
    </source>
</reference>
<dbReference type="Proteomes" id="UP001161409">
    <property type="component" value="Unassembled WGS sequence"/>
</dbReference>
<feature type="binding site" evidence="7">
    <location>
        <position position="76"/>
    </location>
    <ligand>
        <name>Fe(3+)</name>
        <dbReference type="ChEBI" id="CHEBI:29034"/>
    </ligand>
</feature>
<evidence type="ECO:0000313" key="10">
    <source>
        <dbReference type="Proteomes" id="UP001161409"/>
    </source>
</evidence>
<dbReference type="EC" id="3.5.2.7" evidence="1 7"/>
<dbReference type="NCBIfam" id="TIGR01224">
    <property type="entry name" value="hutI"/>
    <property type="match status" value="1"/>
</dbReference>
<feature type="binding site" evidence="7">
    <location>
        <position position="78"/>
    </location>
    <ligand>
        <name>Fe(3+)</name>
        <dbReference type="ChEBI" id="CHEBI:29034"/>
    </ligand>
</feature>
<evidence type="ECO:0000256" key="4">
    <source>
        <dbReference type="ARBA" id="ARBA00022808"/>
    </source>
</evidence>
<dbReference type="InterPro" id="IPR005920">
    <property type="entry name" value="HutI"/>
</dbReference>
<dbReference type="RefSeq" id="WP_169560751.1">
    <property type="nucleotide sequence ID" value="NZ_BSNF01000006.1"/>
</dbReference>
<keyword evidence="10" id="KW-1185">Reference proteome</keyword>
<dbReference type="EMBL" id="BSNF01000006">
    <property type="protein sequence ID" value="GLQ06601.1"/>
    <property type="molecule type" value="Genomic_DNA"/>
</dbReference>
<dbReference type="PANTHER" id="PTHR42752:SF1">
    <property type="entry name" value="IMIDAZOLONEPROPIONASE-RELATED"/>
    <property type="match status" value="1"/>
</dbReference>
<feature type="binding site" evidence="7">
    <location>
        <position position="326"/>
    </location>
    <ligand>
        <name>4-imidazolone-5-propanoate</name>
        <dbReference type="ChEBI" id="CHEBI:77893"/>
    </ligand>
</feature>
<keyword evidence="5 7" id="KW-0862">Zinc</keyword>
<comment type="pathway">
    <text evidence="7">Amino-acid degradation; L-histidine degradation into L-glutamate; N-formimidoyl-L-glutamate from L-histidine: step 3/3.</text>
</comment>
<dbReference type="InterPro" id="IPR011059">
    <property type="entry name" value="Metal-dep_hydrolase_composite"/>
</dbReference>
<accession>A0ABQ5U4D5</accession>
<evidence type="ECO:0000256" key="2">
    <source>
        <dbReference type="ARBA" id="ARBA00022723"/>
    </source>
</evidence>
<feature type="binding site" evidence="7">
    <location>
        <position position="321"/>
    </location>
    <ligand>
        <name>Fe(3+)</name>
        <dbReference type="ChEBI" id="CHEBI:29034"/>
    </ligand>
</feature>
<feature type="binding site" evidence="7">
    <location>
        <position position="78"/>
    </location>
    <ligand>
        <name>Zn(2+)</name>
        <dbReference type="ChEBI" id="CHEBI:29105"/>
    </ligand>
</feature>
<name>A0ABQ5U4D5_9PROT</name>
<dbReference type="Gene3D" id="3.20.20.140">
    <property type="entry name" value="Metal-dependent hydrolases"/>
    <property type="match status" value="1"/>
</dbReference>
<dbReference type="InterPro" id="IPR006680">
    <property type="entry name" value="Amidohydro-rel"/>
</dbReference>
<proteinExistence type="inferred from homology"/>
<feature type="binding site" evidence="7">
    <location>
        <position position="325"/>
    </location>
    <ligand>
        <name>N-formimidoyl-L-glutamate</name>
        <dbReference type="ChEBI" id="CHEBI:58928"/>
    </ligand>
</feature>
<gene>
    <name evidence="7 9" type="primary">hutI</name>
    <name evidence="9" type="ORF">GCM10007924_18220</name>
</gene>
<comment type="cofactor">
    <cofactor evidence="7">
        <name>Zn(2+)</name>
        <dbReference type="ChEBI" id="CHEBI:29105"/>
    </cofactor>
    <cofactor evidence="7">
        <name>Fe(3+)</name>
        <dbReference type="ChEBI" id="CHEBI:29034"/>
    </cofactor>
    <text evidence="7">Binds 1 zinc or iron ion per subunit.</text>
</comment>
<protein>
    <recommendedName>
        <fullName evidence="1 7">Imidazolonepropionase</fullName>
        <ecNumber evidence="1 7">3.5.2.7</ecNumber>
    </recommendedName>
    <alternativeName>
        <fullName evidence="7">Imidazolone-5-propionate hydrolase</fullName>
    </alternativeName>
</protein>
<dbReference type="InterPro" id="IPR032466">
    <property type="entry name" value="Metal_Hydrolase"/>
</dbReference>
<evidence type="ECO:0000256" key="1">
    <source>
        <dbReference type="ARBA" id="ARBA00012864"/>
    </source>
</evidence>
<feature type="domain" description="Amidohydrolase-related" evidence="8">
    <location>
        <begin position="68"/>
        <end position="393"/>
    </location>
</feature>
<comment type="function">
    <text evidence="7">Catalyzes the hydrolytic cleavage of the carbon-nitrogen bond in imidazolone-5-propanoate to yield N-formimidoyl-L-glutamate. It is the third step in the universal histidine degradation pathway.</text>
</comment>
<organism evidence="9 10">
    <name type="scientific">Sneathiella chinensis</name>
    <dbReference type="NCBI Taxonomy" id="349750"/>
    <lineage>
        <taxon>Bacteria</taxon>
        <taxon>Pseudomonadati</taxon>
        <taxon>Pseudomonadota</taxon>
        <taxon>Alphaproteobacteria</taxon>
        <taxon>Sneathiellales</taxon>
        <taxon>Sneathiellaceae</taxon>
        <taxon>Sneathiella</taxon>
    </lineage>
</organism>
<keyword evidence="7" id="KW-0963">Cytoplasm</keyword>
<evidence type="ECO:0000313" key="9">
    <source>
        <dbReference type="EMBL" id="GLQ06601.1"/>
    </source>
</evidence>
<feature type="binding site" evidence="7">
    <location>
        <position position="85"/>
    </location>
    <ligand>
        <name>4-imidazolone-5-propanoate</name>
        <dbReference type="ChEBI" id="CHEBI:77893"/>
    </ligand>
</feature>
<dbReference type="CDD" id="cd01296">
    <property type="entry name" value="Imidazolone-5PH"/>
    <property type="match status" value="1"/>
</dbReference>
<keyword evidence="4 7" id="KW-0369">Histidine metabolism</keyword>
<dbReference type="Gene3D" id="2.30.40.10">
    <property type="entry name" value="Urease, subunit C, domain 1"/>
    <property type="match status" value="1"/>
</dbReference>
<feature type="binding site" evidence="7">
    <location>
        <position position="76"/>
    </location>
    <ligand>
        <name>Zn(2+)</name>
        <dbReference type="ChEBI" id="CHEBI:29105"/>
    </ligand>
</feature>
<comment type="subcellular location">
    <subcellularLocation>
        <location evidence="7">Cytoplasm</location>
    </subcellularLocation>
</comment>